<feature type="transmembrane region" description="Helical" evidence="6">
    <location>
        <begin position="149"/>
        <end position="173"/>
    </location>
</feature>
<evidence type="ECO:0000313" key="8">
    <source>
        <dbReference type="EMBL" id="BBH49522.1"/>
    </source>
</evidence>
<dbReference type="InterPro" id="IPR052536">
    <property type="entry name" value="ABC-4_Integral_Memb_Prot"/>
</dbReference>
<dbReference type="PANTHER" id="PTHR46795:SF3">
    <property type="entry name" value="ABC TRANSPORTER PERMEASE"/>
    <property type="match status" value="1"/>
</dbReference>
<evidence type="ECO:0000256" key="2">
    <source>
        <dbReference type="ARBA" id="ARBA00022475"/>
    </source>
</evidence>
<gene>
    <name evidence="8" type="ORF">Pcatena_01090</name>
</gene>
<evidence type="ECO:0000256" key="5">
    <source>
        <dbReference type="ARBA" id="ARBA00023136"/>
    </source>
</evidence>
<proteinExistence type="predicted"/>
<organism evidence="8 9">
    <name type="scientific">Parolsenella catena</name>
    <dbReference type="NCBI Taxonomy" id="2003188"/>
    <lineage>
        <taxon>Bacteria</taxon>
        <taxon>Bacillati</taxon>
        <taxon>Actinomycetota</taxon>
        <taxon>Coriobacteriia</taxon>
        <taxon>Coriobacteriales</taxon>
        <taxon>Atopobiaceae</taxon>
        <taxon>Parolsenella</taxon>
    </lineage>
</organism>
<reference evidence="9" key="1">
    <citation type="submission" date="2018-11" db="EMBL/GenBank/DDBJ databases">
        <title>Comparative genomics of Parolsenella catena and Libanicoccus massiliensis: Reclassification of Libanicoccus massiliensis as Parolsenella massiliensis comb. nov.</title>
        <authorList>
            <person name="Sakamoto M."/>
            <person name="Ikeyama N."/>
            <person name="Murakami T."/>
            <person name="Mori H."/>
            <person name="Yuki M."/>
            <person name="Ohkuma M."/>
        </authorList>
    </citation>
    <scope>NUCLEOTIDE SEQUENCE [LARGE SCALE GENOMIC DNA]</scope>
    <source>
        <strain evidence="9">JCM 31932</strain>
    </source>
</reference>
<keyword evidence="4 6" id="KW-1133">Transmembrane helix</keyword>
<feature type="transmembrane region" description="Helical" evidence="6">
    <location>
        <begin position="102"/>
        <end position="129"/>
    </location>
</feature>
<evidence type="ECO:0000313" key="9">
    <source>
        <dbReference type="Proteomes" id="UP000273154"/>
    </source>
</evidence>
<feature type="transmembrane region" description="Helical" evidence="6">
    <location>
        <begin position="689"/>
        <end position="715"/>
    </location>
</feature>
<feature type="transmembrane region" description="Helical" evidence="6">
    <location>
        <begin position="662"/>
        <end position="683"/>
    </location>
</feature>
<feature type="transmembrane region" description="Helical" evidence="6">
    <location>
        <begin position="290"/>
        <end position="310"/>
    </location>
</feature>
<evidence type="ECO:0000256" key="1">
    <source>
        <dbReference type="ARBA" id="ARBA00004651"/>
    </source>
</evidence>
<dbReference type="RefSeq" id="WP_126420688.1">
    <property type="nucleotide sequence ID" value="NZ_AP019367.1"/>
</dbReference>
<name>A0A3G9K4R3_9ACTN</name>
<keyword evidence="3 6" id="KW-0812">Transmembrane</keyword>
<keyword evidence="9" id="KW-1185">Reference proteome</keyword>
<dbReference type="OrthoDB" id="9781780at2"/>
<accession>A0A3G9K4R3</accession>
<evidence type="ECO:0000256" key="6">
    <source>
        <dbReference type="SAM" id="Phobius"/>
    </source>
</evidence>
<dbReference type="InterPro" id="IPR003838">
    <property type="entry name" value="ABC3_permease_C"/>
</dbReference>
<feature type="transmembrane region" description="Helical" evidence="6">
    <location>
        <begin position="604"/>
        <end position="626"/>
    </location>
</feature>
<evidence type="ECO:0000256" key="4">
    <source>
        <dbReference type="ARBA" id="ARBA00022989"/>
    </source>
</evidence>
<dbReference type="Proteomes" id="UP000273154">
    <property type="component" value="Chromosome"/>
</dbReference>
<feature type="domain" description="ABC3 transporter permease C-terminal" evidence="7">
    <location>
        <begin position="64"/>
        <end position="180"/>
    </location>
</feature>
<comment type="subcellular location">
    <subcellularLocation>
        <location evidence="1">Cell membrane</location>
        <topology evidence="1">Multi-pass membrane protein</topology>
    </subcellularLocation>
</comment>
<dbReference type="PANTHER" id="PTHR46795">
    <property type="entry name" value="ABC TRANSPORTER PERMEASE-RELATED-RELATED"/>
    <property type="match status" value="1"/>
</dbReference>
<evidence type="ECO:0000259" key="7">
    <source>
        <dbReference type="Pfam" id="PF02687"/>
    </source>
</evidence>
<feature type="transmembrane region" description="Helical" evidence="6">
    <location>
        <begin position="249"/>
        <end position="269"/>
    </location>
</feature>
<protein>
    <submittedName>
        <fullName evidence="8">ABC transporter permease</fullName>
    </submittedName>
</protein>
<dbReference type="Pfam" id="PF02687">
    <property type="entry name" value="FtsX"/>
    <property type="match status" value="1"/>
</dbReference>
<feature type="transmembrane region" description="Helical" evidence="6">
    <location>
        <begin position="201"/>
        <end position="219"/>
    </location>
</feature>
<evidence type="ECO:0000256" key="3">
    <source>
        <dbReference type="ARBA" id="ARBA00022692"/>
    </source>
</evidence>
<dbReference type="GO" id="GO:0005886">
    <property type="term" value="C:plasma membrane"/>
    <property type="evidence" value="ECO:0007669"/>
    <property type="project" value="UniProtKB-SubCell"/>
</dbReference>
<feature type="transmembrane region" description="Helical" evidence="6">
    <location>
        <begin position="17"/>
        <end position="38"/>
    </location>
</feature>
<dbReference type="AlphaFoldDB" id="A0A3G9K4R3"/>
<dbReference type="GeneID" id="88848252"/>
<dbReference type="EMBL" id="AP019367">
    <property type="protein sequence ID" value="BBH49522.1"/>
    <property type="molecule type" value="Genomic_DNA"/>
</dbReference>
<keyword evidence="5 6" id="KW-0472">Membrane</keyword>
<keyword evidence="2" id="KW-1003">Cell membrane</keyword>
<feature type="transmembrane region" description="Helical" evidence="6">
    <location>
        <begin position="58"/>
        <end position="81"/>
    </location>
</feature>
<sequence>MLCRLAWGSVARARRDYLIYLLTLTLGVTVFYAFNTISLQVDLANVNIEGLDEVLGELLGNLTVFLGAVMGFLMVYANNFIMKRRNKEFGLYQVLGMTRGQVARIMALETVIVSAAALVLGIILGVGLSQLMVFFTASLFKTQIANFRFIFSTSALALTVGCLATIFLVTLVFNLRVVRRSRLVDLMGSGRRNESIKTRNPLLAGLVCLLGAVLIGVAYSRLLHDGLPVTARSEELGAAMTQFEITTGMVTLGTVLFFFGLSGLLLKLLQAVRGIYWRGLNAFTLRQLSAKVNTVSFSMAMISMILFLAITSVTTGMSMVNAMTNSIERVNPVDFSQSFWYNYSLSEGTDEDLNPVRYVALDQPLDVASELEARGVDLGSVCDSTVQHDTYFPLGSEQVTRITSGEGTPDENPLTIGALAERTGAEVPGGMTNSDADLLGLDVMRESQYNQLLAYRGKPRVDLGENDYLITCDMGDTIAGFYDKVLASDPTIKLGDHELKPAAQKVDVDNSALTNSAMGSNSGTVIVPDAVVDDAHLQVKSSYLLVNYNKRGVSTEQGDEFMSQAALSHIEYSNIRSGSDVFGFFGPSVTRSEMLAQTNTTAGAVSYLAIYIGFVLVIACAAILAIQQLSGVSDASRSYRVLSELGCDKRQIAHSMLAQQTVFFMFPLAVGVAHSLVALRVVIDLVRLFGGLTISAMVGFTCVIFLAAYGGYFLVTYAMSRGILNDAVRIRYTA</sequence>
<dbReference type="KEGG" id="pcat:Pcatena_01090"/>